<dbReference type="Gene3D" id="2.130.10.10">
    <property type="entry name" value="YVTN repeat-like/Quinoprotein amine dehydrogenase"/>
    <property type="match status" value="1"/>
</dbReference>
<dbReference type="InterPro" id="IPR015943">
    <property type="entry name" value="WD40/YVTN_repeat-like_dom_sf"/>
</dbReference>
<dbReference type="PROSITE" id="PS51257">
    <property type="entry name" value="PROKAR_LIPOPROTEIN"/>
    <property type="match status" value="1"/>
</dbReference>
<dbReference type="AlphaFoldDB" id="Q67LH9"/>
<feature type="chain" id="PRO_5039623625" evidence="1">
    <location>
        <begin position="30"/>
        <end position="602"/>
    </location>
</feature>
<protein>
    <submittedName>
        <fullName evidence="2">Conserved domain protein</fullName>
    </submittedName>
</protein>
<proteinExistence type="predicted"/>
<dbReference type="Proteomes" id="UP000000417">
    <property type="component" value="Chromosome"/>
</dbReference>
<dbReference type="eggNOG" id="COG0823">
    <property type="taxonomic scope" value="Bacteria"/>
</dbReference>
<organism evidence="2 3">
    <name type="scientific">Symbiobacterium thermophilum (strain DSM 24528 / JCM 14929 / IAM 14863 / T)</name>
    <dbReference type="NCBI Taxonomy" id="292459"/>
    <lineage>
        <taxon>Bacteria</taxon>
        <taxon>Bacillati</taxon>
        <taxon>Bacillota</taxon>
        <taxon>Clostridia</taxon>
        <taxon>Eubacteriales</taxon>
        <taxon>Symbiobacteriaceae</taxon>
        <taxon>Symbiobacterium</taxon>
    </lineage>
</organism>
<reference evidence="2 3" key="1">
    <citation type="journal article" date="2004" name="Nucleic Acids Res.">
        <title>Genome sequence of Symbiobacterium thermophilum, an uncultivable bacterium that depends on microbial commensalism.</title>
        <authorList>
            <person name="Ueda K."/>
            <person name="Yamashita A."/>
            <person name="Ishikawa J."/>
            <person name="Shimada M."/>
            <person name="Watsuji T."/>
            <person name="Morimura K."/>
            <person name="Ikeda H."/>
            <person name="Hattori M."/>
            <person name="Beppu T."/>
        </authorList>
    </citation>
    <scope>NUCLEOTIDE SEQUENCE [LARGE SCALE GENOMIC DNA]</scope>
    <source>
        <strain evidence="3">T / IAM 14863</strain>
    </source>
</reference>
<sequence length="602" mass="63980">MAMKSAKRAFVCAWLCLLLVAGCTLPLSAPVVQEAEPATDNVRQSGAPALPEERAGAPPRLVDRLVYRQTPVLTRVVDGITALRLEPWQQEVAVGSGPVELTWQLDTHDARPYRGLLRTEGAEPAQVRTVLGVIQARFEPPLPDRWTAWLEGVAGSHTQLVRHPEPTVVLGYRAADGTVVPLEGTEAILPAGPLRLLLEFDQAVDADSLTSWLSGVRQCTALPVALAQGTGDRWWIETEEAPVRLYLDLRTVVAAGSGLPVARYPLTVWSEAGLPYLERVDLATGRAEELLRLPPEIREAWPSPDGARIALRSWRSHGDQWRDDRVSVVDLTGNQVIGTTLQGGSLHWVGGRLVNRVPGGSAEGAWELWDPDTGEKTGGEPPLSALAAGMPEAVAFSPDGRAAAYVGPAPGAGAGGAEPAPSPLVLVDLRTGTVRTIPGFVETGGPSGEGAALEVAWSPDGNRLAALEPVTGARGSRVVVYDLERDARTTAAELPVHAWQARLAWSPRGDRLLAYGGGGGTWIIDPEGGDAVHVADSGHAQAFWDRTGERILAARGPWDGVFVHTLADGTRVELGDGLPAGWAGDAVYIIRRPYAPCGLPLP</sequence>
<dbReference type="STRING" id="292459.STH2482"/>
<evidence type="ECO:0000313" key="3">
    <source>
        <dbReference type="Proteomes" id="UP000000417"/>
    </source>
</evidence>
<evidence type="ECO:0000256" key="1">
    <source>
        <dbReference type="SAM" id="SignalP"/>
    </source>
</evidence>
<name>Q67LH9_SYMTH</name>
<evidence type="ECO:0000313" key="2">
    <source>
        <dbReference type="EMBL" id="BAD41467.1"/>
    </source>
</evidence>
<dbReference type="EMBL" id="AP006840">
    <property type="protein sequence ID" value="BAD41467.1"/>
    <property type="molecule type" value="Genomic_DNA"/>
</dbReference>
<keyword evidence="1" id="KW-0732">Signal</keyword>
<dbReference type="HOGENOM" id="CLU_453354_0_0_9"/>
<gene>
    <name evidence="2" type="ordered locus">STH2482</name>
</gene>
<keyword evidence="3" id="KW-1185">Reference proteome</keyword>
<feature type="signal peptide" evidence="1">
    <location>
        <begin position="1"/>
        <end position="29"/>
    </location>
</feature>
<dbReference type="KEGG" id="sth:STH2482"/>
<accession>Q67LH9</accession>
<dbReference type="SUPFAM" id="SSF82171">
    <property type="entry name" value="DPP6 N-terminal domain-like"/>
    <property type="match status" value="1"/>
</dbReference>